<keyword evidence="3" id="KW-0732">Signal</keyword>
<protein>
    <recommendedName>
        <fullName evidence="4">PA14 domain-containing protein</fullName>
    </recommendedName>
</protein>
<dbReference type="Gene3D" id="3.40.50.1820">
    <property type="entry name" value="alpha/beta hydrolase"/>
    <property type="match status" value="1"/>
</dbReference>
<evidence type="ECO:0000256" key="1">
    <source>
        <dbReference type="ARBA" id="ARBA00005622"/>
    </source>
</evidence>
<dbReference type="InterPro" id="IPR029058">
    <property type="entry name" value="AB_hydrolase_fold"/>
</dbReference>
<evidence type="ECO:0000313" key="5">
    <source>
        <dbReference type="EMBL" id="MBC9795005.1"/>
    </source>
</evidence>
<comment type="caution">
    <text evidence="5">The sequence shown here is derived from an EMBL/GenBank/DDBJ whole genome shotgun (WGS) entry which is preliminary data.</text>
</comment>
<name>A0A926JPC5_9FLAO</name>
<dbReference type="SMART" id="SM00758">
    <property type="entry name" value="PA14"/>
    <property type="match status" value="1"/>
</dbReference>
<dbReference type="PANTHER" id="PTHR40841:SF2">
    <property type="entry name" value="SIDEROPHORE-DEGRADING ESTERASE (EUROFUNG)"/>
    <property type="match status" value="1"/>
</dbReference>
<dbReference type="RefSeq" id="WP_187964156.1">
    <property type="nucleotide sequence ID" value="NZ_JACVDC010000005.1"/>
</dbReference>
<dbReference type="SUPFAM" id="SSF56988">
    <property type="entry name" value="Anthrax protective antigen"/>
    <property type="match status" value="1"/>
</dbReference>
<organism evidence="5 6">
    <name type="scientific">Sinomicrobium weinanense</name>
    <dbReference type="NCBI Taxonomy" id="2842200"/>
    <lineage>
        <taxon>Bacteria</taxon>
        <taxon>Pseudomonadati</taxon>
        <taxon>Bacteroidota</taxon>
        <taxon>Flavobacteriia</taxon>
        <taxon>Flavobacteriales</taxon>
        <taxon>Flavobacteriaceae</taxon>
        <taxon>Sinomicrobium</taxon>
    </lineage>
</organism>
<dbReference type="InterPro" id="IPR052558">
    <property type="entry name" value="Siderophore_Hydrolase_D"/>
</dbReference>
<feature type="domain" description="PA14" evidence="4">
    <location>
        <begin position="363"/>
        <end position="502"/>
    </location>
</feature>
<dbReference type="Gene3D" id="3.90.182.10">
    <property type="entry name" value="Toxin - Anthrax Protective Antigen,domain 1"/>
    <property type="match status" value="1"/>
</dbReference>
<feature type="signal peptide" evidence="3">
    <location>
        <begin position="1"/>
        <end position="24"/>
    </location>
</feature>
<dbReference type="Proteomes" id="UP000653730">
    <property type="component" value="Unassembled WGS sequence"/>
</dbReference>
<evidence type="ECO:0000313" key="6">
    <source>
        <dbReference type="Proteomes" id="UP000653730"/>
    </source>
</evidence>
<dbReference type="PANTHER" id="PTHR40841">
    <property type="entry name" value="SIDEROPHORE TRIACETYLFUSARININE C ESTERASE"/>
    <property type="match status" value="1"/>
</dbReference>
<proteinExistence type="inferred from homology"/>
<accession>A0A926JPC5</accession>
<dbReference type="AlphaFoldDB" id="A0A926JPC5"/>
<dbReference type="Pfam" id="PF07691">
    <property type="entry name" value="PA14"/>
    <property type="match status" value="1"/>
</dbReference>
<dbReference type="Pfam" id="PF00756">
    <property type="entry name" value="Esterase"/>
    <property type="match status" value="1"/>
</dbReference>
<feature type="chain" id="PRO_5037687933" description="PA14 domain-containing protein" evidence="3">
    <location>
        <begin position="25"/>
        <end position="509"/>
    </location>
</feature>
<evidence type="ECO:0000259" key="4">
    <source>
        <dbReference type="PROSITE" id="PS51820"/>
    </source>
</evidence>
<reference evidence="5 6" key="1">
    <citation type="submission" date="2020-09" db="EMBL/GenBank/DDBJ databases">
        <title>Sinomicrobium weinanense sp. nov., a halophilic bacteria isolated from saline-alkali soil.</title>
        <authorList>
            <person name="Wu P."/>
            <person name="Ren H."/>
            <person name="Mei Y."/>
            <person name="Liang Y."/>
            <person name="Chen Z."/>
        </authorList>
    </citation>
    <scope>NUCLEOTIDE SEQUENCE [LARGE SCALE GENOMIC DNA]</scope>
    <source>
        <strain evidence="5 6">FJxs</strain>
    </source>
</reference>
<dbReference type="EMBL" id="JACVDC010000005">
    <property type="protein sequence ID" value="MBC9795005.1"/>
    <property type="molecule type" value="Genomic_DNA"/>
</dbReference>
<dbReference type="SUPFAM" id="SSF53474">
    <property type="entry name" value="alpha/beta-Hydrolases"/>
    <property type="match status" value="1"/>
</dbReference>
<dbReference type="PROSITE" id="PS51820">
    <property type="entry name" value="PA14"/>
    <property type="match status" value="1"/>
</dbReference>
<evidence type="ECO:0000256" key="3">
    <source>
        <dbReference type="SAM" id="SignalP"/>
    </source>
</evidence>
<dbReference type="GO" id="GO:0016788">
    <property type="term" value="F:hydrolase activity, acting on ester bonds"/>
    <property type="evidence" value="ECO:0007669"/>
    <property type="project" value="TreeGrafter"/>
</dbReference>
<keyword evidence="6" id="KW-1185">Reference proteome</keyword>
<gene>
    <name evidence="5" type="ORF">IBL28_03420</name>
</gene>
<keyword evidence="2" id="KW-0378">Hydrolase</keyword>
<dbReference type="InterPro" id="IPR011658">
    <property type="entry name" value="PA14_dom"/>
</dbReference>
<comment type="similarity">
    <text evidence="1">Belongs to the esterase D family.</text>
</comment>
<dbReference type="InterPro" id="IPR037524">
    <property type="entry name" value="PA14/GLEYA"/>
</dbReference>
<sequence length="509" mass="58607">MNKRFQILFLLVCMCGGMTYKVTAQDTVQKIPLNGLLDSVNSKVLGQKRYIEVFTPPNYTPESTNTYDVLYVLDGGNWNTGLVKQTQHFVEGEGNMPSTIIVSVMGIDRNRELTPTSMENWKGSGEGEKFLRFIKSELVPYIDKKYPSNGDNTLWGHSLSGMFVLYAMLQETSTFKSYIAVDPSLWWDELYIPKMAGSKLPALNTKNTTLFIAGREGTALNEMKIDTMKAILSEKAPENLKWKVVLYPDESHSSVRLKSTYDGLKFTYDGLTSHIEFHPMNGIVMKDKPIPIWYFEDKDRVHYTLDGRVPTPASPKAKPEILLSGPARVYYKRFTNRSRHDKTAIGDFTTGDIIQSNPKPKNLEPGGFKYAYYEVDGDKWPDFKKSKPVKTGVAHKDFNMDDLPRKDHFALLMQGYLEAKEEGYYIFLFEADKHSKLYLDNKPIIEWTGDYRKRTYSYIMPLSKGFHSLKIEYRCLNKDFKLRLSYLTPGNFDTRNVTPIPFELQYRMR</sequence>
<evidence type="ECO:0000256" key="2">
    <source>
        <dbReference type="ARBA" id="ARBA00022801"/>
    </source>
</evidence>
<dbReference type="InterPro" id="IPR000801">
    <property type="entry name" value="Esterase-like"/>
</dbReference>